<reference evidence="6 7" key="1">
    <citation type="submission" date="2020-05" db="EMBL/GenBank/DDBJ databases">
        <title>Ramlibacter rhizophilus sp. nov., isolated from rhizosphere soil of national flower Mugunghwa from South Korea.</title>
        <authorList>
            <person name="Zheng-Fei Y."/>
            <person name="Huan T."/>
        </authorList>
    </citation>
    <scope>NUCLEOTIDE SEQUENCE [LARGE SCALE GENOMIC DNA]</scope>
    <source>
        <strain evidence="6 7">H242</strain>
    </source>
</reference>
<evidence type="ECO:0000256" key="3">
    <source>
        <dbReference type="ARBA" id="ARBA00022643"/>
    </source>
</evidence>
<keyword evidence="7" id="KW-1185">Reference proteome</keyword>
<evidence type="ECO:0000256" key="4">
    <source>
        <dbReference type="ARBA" id="ARBA00023002"/>
    </source>
</evidence>
<dbReference type="PANTHER" id="PTHR42747">
    <property type="entry name" value="NITRONATE MONOOXYGENASE-RELATED"/>
    <property type="match status" value="1"/>
</dbReference>
<dbReference type="SUPFAM" id="SSF51412">
    <property type="entry name" value="Inosine monophosphate dehydrogenase (IMPDH)"/>
    <property type="match status" value="1"/>
</dbReference>
<dbReference type="Gene3D" id="3.20.20.70">
    <property type="entry name" value="Aldolase class I"/>
    <property type="match status" value="1"/>
</dbReference>
<protein>
    <submittedName>
        <fullName evidence="6">Nitronate monooxygenase</fullName>
    </submittedName>
</protein>
<name>A0ABX6P8R7_9BURK</name>
<evidence type="ECO:0000256" key="2">
    <source>
        <dbReference type="ARBA" id="ARBA00022630"/>
    </source>
</evidence>
<keyword evidence="2" id="KW-0285">Flavoprotein</keyword>
<comment type="similarity">
    <text evidence="1">Belongs to the nitronate monooxygenase family. NMO class I subfamily.</text>
</comment>
<sequence>MEVTLTAGGTGGQAPRESLPAARTLPARLRLPVIGAPMFIVSTKELVAQQCRAGIVGAFPSLNARPEAELDVWLDYVQAQIAEWNTGDPPWPAAPYAVNLIVHGSNPRLAHDLDAVCRHRAPIVITSLNAPGEVVRRVHDYGGIVLHDVATLRHAHKAIEAGVDGLIPVCAGAGGHTGTLNPFAFTDEVRRVFDGLLVVSGCIAHGRQMRAVQAMGADLAYVGTRFIASTEAQAAPKYQQMIVEASAADIVTTNAVTGLPANYLRASFEALGIDVAALQPRERGTFAFGQRGDGTEAKAWRDVWSAGQGVGAIESVLPAMEIVDRLAAQYAAAAQRV</sequence>
<dbReference type="InterPro" id="IPR013785">
    <property type="entry name" value="Aldolase_TIM"/>
</dbReference>
<keyword evidence="5 6" id="KW-0503">Monooxygenase</keyword>
<keyword evidence="3" id="KW-0288">FMN</keyword>
<dbReference type="InterPro" id="IPR004136">
    <property type="entry name" value="NMO"/>
</dbReference>
<evidence type="ECO:0000256" key="1">
    <source>
        <dbReference type="ARBA" id="ARBA00009881"/>
    </source>
</evidence>
<dbReference type="Proteomes" id="UP000500826">
    <property type="component" value="Chromosome"/>
</dbReference>
<dbReference type="Pfam" id="PF03060">
    <property type="entry name" value="NMO"/>
    <property type="match status" value="1"/>
</dbReference>
<evidence type="ECO:0000256" key="5">
    <source>
        <dbReference type="ARBA" id="ARBA00023033"/>
    </source>
</evidence>
<keyword evidence="4" id="KW-0560">Oxidoreductase</keyword>
<evidence type="ECO:0000313" key="7">
    <source>
        <dbReference type="Proteomes" id="UP000500826"/>
    </source>
</evidence>
<dbReference type="GO" id="GO:0004497">
    <property type="term" value="F:monooxygenase activity"/>
    <property type="evidence" value="ECO:0007669"/>
    <property type="project" value="UniProtKB-KW"/>
</dbReference>
<dbReference type="PANTHER" id="PTHR42747:SF4">
    <property type="entry name" value="BLR1330 PROTEIN"/>
    <property type="match status" value="1"/>
</dbReference>
<gene>
    <name evidence="6" type="ORF">HK414_26070</name>
</gene>
<dbReference type="CDD" id="cd04730">
    <property type="entry name" value="NPD_like"/>
    <property type="match status" value="1"/>
</dbReference>
<dbReference type="EMBL" id="CP053418">
    <property type="protein sequence ID" value="QJW85506.1"/>
    <property type="molecule type" value="Genomic_DNA"/>
</dbReference>
<accession>A0ABX6P8R7</accession>
<evidence type="ECO:0000313" key="6">
    <source>
        <dbReference type="EMBL" id="QJW85506.1"/>
    </source>
</evidence>
<reference evidence="6 7" key="2">
    <citation type="submission" date="2020-05" db="EMBL/GenBank/DDBJ databases">
        <authorList>
            <person name="Khan S.A."/>
            <person name="Jeon C.O."/>
            <person name="Chun B.H."/>
        </authorList>
    </citation>
    <scope>NUCLEOTIDE SEQUENCE [LARGE SCALE GENOMIC DNA]</scope>
    <source>
        <strain evidence="6 7">H242</strain>
    </source>
</reference>
<organism evidence="6 7">
    <name type="scientific">Ramlibacter terrae</name>
    <dbReference type="NCBI Taxonomy" id="2732511"/>
    <lineage>
        <taxon>Bacteria</taxon>
        <taxon>Pseudomonadati</taxon>
        <taxon>Pseudomonadota</taxon>
        <taxon>Betaproteobacteria</taxon>
        <taxon>Burkholderiales</taxon>
        <taxon>Comamonadaceae</taxon>
        <taxon>Ramlibacter</taxon>
    </lineage>
</organism>
<proteinExistence type="inferred from homology"/>